<protein>
    <submittedName>
        <fullName evidence="2">Uncharacterized protein</fullName>
    </submittedName>
</protein>
<sequence>MKKTSSGPSIFEIHTERHGWHLVIQPARPHTSRGMRPRQSPSPSHPRNMPASLAKNNGNDYPRHYGVRAGTRAGNVHFSTPVRKNLLENESRFRLADPHCGQQRFSGTQGLRLTARPAKFHM</sequence>
<dbReference type="Proteomes" id="UP001322277">
    <property type="component" value="Chromosome 5"/>
</dbReference>
<evidence type="ECO:0000313" key="3">
    <source>
        <dbReference type="Proteomes" id="UP001322277"/>
    </source>
</evidence>
<organism evidence="2 3">
    <name type="scientific">Colletotrichum destructivum</name>
    <dbReference type="NCBI Taxonomy" id="34406"/>
    <lineage>
        <taxon>Eukaryota</taxon>
        <taxon>Fungi</taxon>
        <taxon>Dikarya</taxon>
        <taxon>Ascomycota</taxon>
        <taxon>Pezizomycotina</taxon>
        <taxon>Sordariomycetes</taxon>
        <taxon>Hypocreomycetidae</taxon>
        <taxon>Glomerellales</taxon>
        <taxon>Glomerellaceae</taxon>
        <taxon>Colletotrichum</taxon>
        <taxon>Colletotrichum destructivum species complex</taxon>
    </lineage>
</organism>
<reference evidence="3" key="1">
    <citation type="journal article" date="2023" name="bioRxiv">
        <title>Complete genome of the Medicago anthracnose fungus, Colletotrichum destructivum, reveals a mini-chromosome-like region within a core chromosome.</title>
        <authorList>
            <person name="Lapalu N."/>
            <person name="Simon A."/>
            <person name="Lu A."/>
            <person name="Plaumann P.-L."/>
            <person name="Amselem J."/>
            <person name="Pigne S."/>
            <person name="Auger A."/>
            <person name="Koch C."/>
            <person name="Dallery J.-F."/>
            <person name="O'Connell R.J."/>
        </authorList>
    </citation>
    <scope>NUCLEOTIDE SEQUENCE [LARGE SCALE GENOMIC DNA]</scope>
    <source>
        <strain evidence="3">CBS 520.97</strain>
    </source>
</reference>
<accession>A0AAX4IIE7</accession>
<keyword evidence="3" id="KW-1185">Reference proteome</keyword>
<dbReference type="KEGG" id="cdet:87944770"/>
<dbReference type="RefSeq" id="XP_062780477.1">
    <property type="nucleotide sequence ID" value="XM_062924426.1"/>
</dbReference>
<dbReference type="EMBL" id="CP137309">
    <property type="protein sequence ID" value="WQF83253.1"/>
    <property type="molecule type" value="Genomic_DNA"/>
</dbReference>
<proteinExistence type="predicted"/>
<gene>
    <name evidence="2" type="ORF">CDEST_08267</name>
</gene>
<feature type="region of interest" description="Disordered" evidence="1">
    <location>
        <begin position="1"/>
        <end position="67"/>
    </location>
</feature>
<evidence type="ECO:0000313" key="2">
    <source>
        <dbReference type="EMBL" id="WQF83253.1"/>
    </source>
</evidence>
<dbReference type="GeneID" id="87944770"/>
<evidence type="ECO:0000256" key="1">
    <source>
        <dbReference type="SAM" id="MobiDB-lite"/>
    </source>
</evidence>
<name>A0AAX4IIE7_9PEZI</name>
<dbReference type="AlphaFoldDB" id="A0AAX4IIE7"/>
<feature type="compositionally biased region" description="Low complexity" evidence="1">
    <location>
        <begin position="37"/>
        <end position="47"/>
    </location>
</feature>